<dbReference type="InterPro" id="IPR011051">
    <property type="entry name" value="RmlC_Cupin_sf"/>
</dbReference>
<dbReference type="SUPFAM" id="SSF51182">
    <property type="entry name" value="RmlC-like cupins"/>
    <property type="match status" value="1"/>
</dbReference>
<keyword evidence="4" id="KW-1185">Reference proteome</keyword>
<reference evidence="3 4" key="1">
    <citation type="submission" date="2020-04" db="EMBL/GenBank/DDBJ databases">
        <authorList>
            <person name="Zhang R."/>
            <person name="Schippers A."/>
        </authorList>
    </citation>
    <scope>NUCLEOTIDE SEQUENCE [LARGE SCALE GENOMIC DNA]</scope>
    <source>
        <strain evidence="3 4">DSM 109850</strain>
    </source>
</reference>
<organism evidence="3 4">
    <name type="scientific">Sulfobacillus harzensis</name>
    <dbReference type="NCBI Taxonomy" id="2729629"/>
    <lineage>
        <taxon>Bacteria</taxon>
        <taxon>Bacillati</taxon>
        <taxon>Bacillota</taxon>
        <taxon>Clostridia</taxon>
        <taxon>Eubacteriales</taxon>
        <taxon>Clostridiales Family XVII. Incertae Sedis</taxon>
        <taxon>Sulfobacillus</taxon>
    </lineage>
</organism>
<dbReference type="GO" id="GO:0000271">
    <property type="term" value="P:polysaccharide biosynthetic process"/>
    <property type="evidence" value="ECO:0007669"/>
    <property type="project" value="TreeGrafter"/>
</dbReference>
<dbReference type="GO" id="GO:0008830">
    <property type="term" value="F:dTDP-4-dehydrorhamnose 3,5-epimerase activity"/>
    <property type="evidence" value="ECO:0007669"/>
    <property type="project" value="InterPro"/>
</dbReference>
<dbReference type="Gene3D" id="2.60.120.10">
    <property type="entry name" value="Jelly Rolls"/>
    <property type="match status" value="1"/>
</dbReference>
<evidence type="ECO:0000313" key="4">
    <source>
        <dbReference type="Proteomes" id="UP000533476"/>
    </source>
</evidence>
<sequence length="156" mass="17900">MSQFGAIEGVVVKKLVRHPDDRGFFQEILRDDDELLRRFGQASLSMSYPGVIKAFHYHERQDDLWFFPVGSAQVVLHDLRPDSPTKGITQVLYAGEDHPILIVIPVGVAHGYRVLGPKPLMIVYFTTESYRPDNPDEKRLAWDDPTIGFDWSTQFR</sequence>
<dbReference type="InterPro" id="IPR014710">
    <property type="entry name" value="RmlC-like_jellyroll"/>
</dbReference>
<dbReference type="AlphaFoldDB" id="A0A7Y0Q3T5"/>
<dbReference type="Pfam" id="PF00908">
    <property type="entry name" value="dTDP_sugar_isom"/>
    <property type="match status" value="1"/>
</dbReference>
<name>A0A7Y0Q3T5_9FIRM</name>
<dbReference type="InterPro" id="IPR000888">
    <property type="entry name" value="RmlC-like"/>
</dbReference>
<accession>A0A7Y0Q3T5</accession>
<proteinExistence type="predicted"/>
<keyword evidence="3" id="KW-0946">Virion</keyword>
<comment type="caution">
    <text evidence="3">The sequence shown here is derived from an EMBL/GenBank/DDBJ whole genome shotgun (WGS) entry which is preliminary data.</text>
</comment>
<dbReference type="PANTHER" id="PTHR21047:SF2">
    <property type="entry name" value="THYMIDINE DIPHOSPHO-4-KETO-RHAMNOSE 3,5-EPIMERASE"/>
    <property type="match status" value="1"/>
</dbReference>
<feature type="active site" description="Proton acceptor" evidence="1">
    <location>
        <position position="56"/>
    </location>
</feature>
<evidence type="ECO:0000313" key="3">
    <source>
        <dbReference type="EMBL" id="NMP22519.1"/>
    </source>
</evidence>
<dbReference type="EMBL" id="JABBVZ010000024">
    <property type="protein sequence ID" value="NMP22519.1"/>
    <property type="molecule type" value="Genomic_DNA"/>
</dbReference>
<dbReference type="GO" id="GO:0005829">
    <property type="term" value="C:cytosol"/>
    <property type="evidence" value="ECO:0007669"/>
    <property type="project" value="TreeGrafter"/>
</dbReference>
<keyword evidence="3" id="KW-0167">Capsid protein</keyword>
<dbReference type="GO" id="GO:0019305">
    <property type="term" value="P:dTDP-rhamnose biosynthetic process"/>
    <property type="evidence" value="ECO:0007669"/>
    <property type="project" value="TreeGrafter"/>
</dbReference>
<protein>
    <submittedName>
        <fullName evidence="3">Spore coat protein</fullName>
    </submittedName>
</protein>
<dbReference type="Proteomes" id="UP000533476">
    <property type="component" value="Unassembled WGS sequence"/>
</dbReference>
<dbReference type="RefSeq" id="WP_169098910.1">
    <property type="nucleotide sequence ID" value="NZ_JABBVZ010000024.1"/>
</dbReference>
<feature type="active site" description="Proton donor" evidence="1">
    <location>
        <position position="124"/>
    </location>
</feature>
<gene>
    <name evidence="3" type="ORF">HIJ39_09155</name>
</gene>
<feature type="site" description="Participates in a stacking interaction with the thymidine ring of dTDP-4-oxo-6-deoxyglucose" evidence="2">
    <location>
        <position position="130"/>
    </location>
</feature>
<evidence type="ECO:0000256" key="1">
    <source>
        <dbReference type="PIRSR" id="PIRSR600888-1"/>
    </source>
</evidence>
<dbReference type="PANTHER" id="PTHR21047">
    <property type="entry name" value="DTDP-6-DEOXY-D-GLUCOSE-3,5 EPIMERASE"/>
    <property type="match status" value="1"/>
</dbReference>
<evidence type="ECO:0000256" key="2">
    <source>
        <dbReference type="PIRSR" id="PIRSR600888-3"/>
    </source>
</evidence>